<keyword evidence="4" id="KW-0862">Zinc</keyword>
<dbReference type="Gene3D" id="3.40.390.10">
    <property type="entry name" value="Collagenase (Catalytic Domain)"/>
    <property type="match status" value="1"/>
</dbReference>
<evidence type="ECO:0000256" key="1">
    <source>
        <dbReference type="ARBA" id="ARBA00022670"/>
    </source>
</evidence>
<name>A0A1V4GWL8_MORLA</name>
<keyword evidence="1" id="KW-0645">Protease</keyword>
<dbReference type="RefSeq" id="WP_062499723.1">
    <property type="nucleotide sequence ID" value="NZ_MXAN01000044.1"/>
</dbReference>
<evidence type="ECO:0000256" key="3">
    <source>
        <dbReference type="ARBA" id="ARBA00022801"/>
    </source>
</evidence>
<sequence length="308" mass="36154">MTLLKIIRLMILAGVVLVLGFFSYQTHTEPQVRHNSLIHRLTYPTDLRVRYRIGDVDERFGLSHDEVKRLAHEAVMIWHDGTGRQWFVYDDSAKVSINLIYDERQMETTARQQIKQELDTLQQNHRRDSDNLARQRQALHDEFSRLQTELTAWQEQYNHTIHLINHTHDPNERQRLLGIEKQLRANQQALNAKIDVYRLSQDAFNQAVDDINHKAGHINHAIDHASARLTPREFHKGQFDGHKIDIYEFESIDDLRLVLAHELGHALSIGHNDDPTALMYPYANEQDLHSFELKQADIDLLNERTLYR</sequence>
<keyword evidence="5" id="KW-0175">Coiled coil</keyword>
<dbReference type="GO" id="GO:0031012">
    <property type="term" value="C:extracellular matrix"/>
    <property type="evidence" value="ECO:0007669"/>
    <property type="project" value="InterPro"/>
</dbReference>
<protein>
    <recommendedName>
        <fullName evidence="6">Peptidase M10 metallopeptidase domain-containing protein</fullName>
    </recommendedName>
</protein>
<comment type="caution">
    <text evidence="7">The sequence shown here is derived from an EMBL/GenBank/DDBJ whole genome shotgun (WGS) entry which is preliminary data.</text>
</comment>
<feature type="coiled-coil region" evidence="5">
    <location>
        <begin position="104"/>
        <end position="156"/>
    </location>
</feature>
<evidence type="ECO:0000256" key="2">
    <source>
        <dbReference type="ARBA" id="ARBA00022723"/>
    </source>
</evidence>
<dbReference type="AlphaFoldDB" id="A0A1V4GWL8"/>
<dbReference type="GO" id="GO:0006508">
    <property type="term" value="P:proteolysis"/>
    <property type="evidence" value="ECO:0007669"/>
    <property type="project" value="UniProtKB-KW"/>
</dbReference>
<dbReference type="InterPro" id="IPR024079">
    <property type="entry name" value="MetalloPept_cat_dom_sf"/>
</dbReference>
<organism evidence="7 8">
    <name type="scientific">Moraxella lacunata</name>
    <dbReference type="NCBI Taxonomy" id="477"/>
    <lineage>
        <taxon>Bacteria</taxon>
        <taxon>Pseudomonadati</taxon>
        <taxon>Pseudomonadota</taxon>
        <taxon>Gammaproteobacteria</taxon>
        <taxon>Moraxellales</taxon>
        <taxon>Moraxellaceae</taxon>
        <taxon>Moraxella</taxon>
    </lineage>
</organism>
<keyword evidence="2" id="KW-0479">Metal-binding</keyword>
<evidence type="ECO:0000259" key="6">
    <source>
        <dbReference type="Pfam" id="PF00413"/>
    </source>
</evidence>
<proteinExistence type="predicted"/>
<dbReference type="EMBL" id="MXAN01000044">
    <property type="protein sequence ID" value="OPH36830.1"/>
    <property type="molecule type" value="Genomic_DNA"/>
</dbReference>
<accession>A0A1V4GWL8</accession>
<feature type="domain" description="Peptidase M10 metallopeptidase" evidence="6">
    <location>
        <begin position="48"/>
        <end position="300"/>
    </location>
</feature>
<dbReference type="InterPro" id="IPR001818">
    <property type="entry name" value="Pept_M10_metallopeptidase"/>
</dbReference>
<dbReference type="GO" id="GO:0004222">
    <property type="term" value="F:metalloendopeptidase activity"/>
    <property type="evidence" value="ECO:0007669"/>
    <property type="project" value="InterPro"/>
</dbReference>
<dbReference type="GeneID" id="302269198"/>
<dbReference type="Proteomes" id="UP000191025">
    <property type="component" value="Unassembled WGS sequence"/>
</dbReference>
<gene>
    <name evidence="7" type="ORF">B5J94_06545</name>
</gene>
<dbReference type="SUPFAM" id="SSF55486">
    <property type="entry name" value="Metalloproteases ('zincins'), catalytic domain"/>
    <property type="match status" value="1"/>
</dbReference>
<keyword evidence="3" id="KW-0378">Hydrolase</keyword>
<dbReference type="Pfam" id="PF00413">
    <property type="entry name" value="Peptidase_M10"/>
    <property type="match status" value="1"/>
</dbReference>
<reference evidence="8" key="1">
    <citation type="submission" date="2017-03" db="EMBL/GenBank/DDBJ databases">
        <title>Draft genome sequence of Moraxella equi CCUG 4950T type strain.</title>
        <authorList>
            <person name="Salva-Serra F."/>
            <person name="Engstrom-Jakobsson H."/>
            <person name="Thorell K."/>
            <person name="Jaen-Luchoro D."/>
            <person name="Gonzales-Siles L."/>
            <person name="Karlsson R."/>
            <person name="Yazdan S."/>
            <person name="Boulund F."/>
            <person name="Johnning A."/>
            <person name="Engstrand L."/>
            <person name="Kristiansson E."/>
            <person name="Moore E."/>
        </authorList>
    </citation>
    <scope>NUCLEOTIDE SEQUENCE [LARGE SCALE GENOMIC DNA]</scope>
    <source>
        <strain evidence="8">CCUG 4441</strain>
    </source>
</reference>
<dbReference type="GO" id="GO:0008270">
    <property type="term" value="F:zinc ion binding"/>
    <property type="evidence" value="ECO:0007669"/>
    <property type="project" value="InterPro"/>
</dbReference>
<evidence type="ECO:0000313" key="8">
    <source>
        <dbReference type="Proteomes" id="UP000191025"/>
    </source>
</evidence>
<evidence type="ECO:0000313" key="7">
    <source>
        <dbReference type="EMBL" id="OPH36830.1"/>
    </source>
</evidence>
<evidence type="ECO:0000256" key="4">
    <source>
        <dbReference type="ARBA" id="ARBA00022833"/>
    </source>
</evidence>
<evidence type="ECO:0000256" key="5">
    <source>
        <dbReference type="SAM" id="Coils"/>
    </source>
</evidence>